<proteinExistence type="predicted"/>
<accession>A0A5E4F6Z0</accession>
<dbReference type="Gramene" id="VVA23687">
    <property type="protein sequence ID" value="VVA23687"/>
    <property type="gene ID" value="Prudul26B000475"/>
</dbReference>
<evidence type="ECO:0000313" key="1">
    <source>
        <dbReference type="EMBL" id="VVA23687.1"/>
    </source>
</evidence>
<protein>
    <submittedName>
        <fullName evidence="1">PREDICTED: PRUPE_2G180800</fullName>
    </submittedName>
</protein>
<dbReference type="AlphaFoldDB" id="A0A5E4F6Z0"/>
<organism evidence="1 2">
    <name type="scientific">Prunus dulcis</name>
    <name type="common">Almond</name>
    <name type="synonym">Amygdalus dulcis</name>
    <dbReference type="NCBI Taxonomy" id="3755"/>
    <lineage>
        <taxon>Eukaryota</taxon>
        <taxon>Viridiplantae</taxon>
        <taxon>Streptophyta</taxon>
        <taxon>Embryophyta</taxon>
        <taxon>Tracheophyta</taxon>
        <taxon>Spermatophyta</taxon>
        <taxon>Magnoliopsida</taxon>
        <taxon>eudicotyledons</taxon>
        <taxon>Gunneridae</taxon>
        <taxon>Pentapetalae</taxon>
        <taxon>rosids</taxon>
        <taxon>fabids</taxon>
        <taxon>Rosales</taxon>
        <taxon>Rosaceae</taxon>
        <taxon>Amygdaloideae</taxon>
        <taxon>Amygdaleae</taxon>
        <taxon>Prunus</taxon>
    </lineage>
</organism>
<name>A0A5E4F6Z0_PRUDU</name>
<gene>
    <name evidence="1" type="ORF">ALMOND_2B000475</name>
</gene>
<dbReference type="EMBL" id="CABIKO010000073">
    <property type="protein sequence ID" value="VVA23687.1"/>
    <property type="molecule type" value="Genomic_DNA"/>
</dbReference>
<evidence type="ECO:0000313" key="2">
    <source>
        <dbReference type="Proteomes" id="UP000327085"/>
    </source>
</evidence>
<dbReference type="Proteomes" id="UP000327085">
    <property type="component" value="Chromosome 2"/>
</dbReference>
<sequence length="294" mass="32233">MSNPLHPDASVLASLMESHFKELDLIPEQFLQKKEEMVPILENCLSQSCLEEGLAEQIAVDKSNSAHRIKPGPVDSAFIKDCVGQVLMASNKRFIKIMHCSLVQAGKEQEAQEYLEKVSPASRVKHFESIKTWNYLSLPFQVLKVMEDMGLGTNPSSFFMPPAPPEVFPTPAPGWRPSQAMADGNVPSPCFRGLIDSLDEAGIVPETEDSPSTAVELNPVGLVLHVGEVTDRSMMDAAAEHKQKKGVMEVEYVLGAMTLCNPFAYVVAARDLHPCLCLDIFLTLVDPVMNAALI</sequence>
<reference evidence="2" key="1">
    <citation type="journal article" date="2020" name="Plant J.">
        <title>Transposons played a major role in the diversification between the closely related almond and peach genomes: results from the almond genome sequence.</title>
        <authorList>
            <person name="Alioto T."/>
            <person name="Alexiou K.G."/>
            <person name="Bardil A."/>
            <person name="Barteri F."/>
            <person name="Castanera R."/>
            <person name="Cruz F."/>
            <person name="Dhingra A."/>
            <person name="Duval H."/>
            <person name="Fernandez I Marti A."/>
            <person name="Frias L."/>
            <person name="Galan B."/>
            <person name="Garcia J.L."/>
            <person name="Howad W."/>
            <person name="Gomez-Garrido J."/>
            <person name="Gut M."/>
            <person name="Julca I."/>
            <person name="Morata J."/>
            <person name="Puigdomenech P."/>
            <person name="Ribeca P."/>
            <person name="Rubio Cabetas M.J."/>
            <person name="Vlasova A."/>
            <person name="Wirthensohn M."/>
            <person name="Garcia-Mas J."/>
            <person name="Gabaldon T."/>
            <person name="Casacuberta J.M."/>
            <person name="Arus P."/>
        </authorList>
    </citation>
    <scope>NUCLEOTIDE SEQUENCE [LARGE SCALE GENOMIC DNA]</scope>
    <source>
        <strain evidence="2">cv. Texas</strain>
    </source>
</reference>
<dbReference type="InParanoid" id="A0A5E4F6Z0"/>